<accession>A0A9P8SN80</accession>
<gene>
    <name evidence="1" type="ORF">HRG_00746</name>
</gene>
<dbReference type="RefSeq" id="XP_044725617.1">
    <property type="nucleotide sequence ID" value="XM_044859217.1"/>
</dbReference>
<dbReference type="EMBL" id="JAIZPD010000001">
    <property type="protein sequence ID" value="KAH0968104.1"/>
    <property type="molecule type" value="Genomic_DNA"/>
</dbReference>
<dbReference type="Proteomes" id="UP000824596">
    <property type="component" value="Unassembled WGS sequence"/>
</dbReference>
<organism evidence="1 2">
    <name type="scientific">Hirsutella rhossiliensis</name>
    <dbReference type="NCBI Taxonomy" id="111463"/>
    <lineage>
        <taxon>Eukaryota</taxon>
        <taxon>Fungi</taxon>
        <taxon>Dikarya</taxon>
        <taxon>Ascomycota</taxon>
        <taxon>Pezizomycotina</taxon>
        <taxon>Sordariomycetes</taxon>
        <taxon>Hypocreomycetidae</taxon>
        <taxon>Hypocreales</taxon>
        <taxon>Ophiocordycipitaceae</taxon>
        <taxon>Hirsutella</taxon>
    </lineage>
</organism>
<proteinExistence type="predicted"/>
<keyword evidence="2" id="KW-1185">Reference proteome</keyword>
<evidence type="ECO:0000313" key="1">
    <source>
        <dbReference type="EMBL" id="KAH0968104.1"/>
    </source>
</evidence>
<protein>
    <submittedName>
        <fullName evidence="1">Uncharacterized protein</fullName>
    </submittedName>
</protein>
<dbReference type="AlphaFoldDB" id="A0A9P8SN80"/>
<evidence type="ECO:0000313" key="2">
    <source>
        <dbReference type="Proteomes" id="UP000824596"/>
    </source>
</evidence>
<sequence>MNHFAINGLLGGLRADAQAGDEHAAGKLWVHFLSKHIFTDAARWVVSQEQPPRSHHSQRRMDILVEEFLKSDGRRGTLRVVLIGEGKKARASGTDVTEVEVQAYEGCTAHMLHAQRDWVWALTYCGSEGRLWACNKNAGFLEPVYPRDYNFGDRKLYIDIANGFMEQLIWIRENSVPTEDMFEDVNRSLAAGTTVLPTAVLGSSHGHPGYAAVSTLASTTFENYGRGAQASAAGPSFAAAARGSDVIDPNQHVFLELAQYIEGGTKVKGTRPDGTAMRTPTECWAPGQVRDPQGNIHACVAATLPNSGNQYWAWMIEPEAEDAAEDNRKNKGKAKRHK</sequence>
<reference evidence="1" key="1">
    <citation type="submission" date="2021-09" db="EMBL/GenBank/DDBJ databases">
        <title>A high-quality genome of the endoparasitic fungus Hirsutella rhossiliensis with a comparison of Hirsutella genomes reveals transposable elements contributing to genome size variation.</title>
        <authorList>
            <person name="Lin R."/>
            <person name="Jiao Y."/>
            <person name="Sun X."/>
            <person name="Ling J."/>
            <person name="Xie B."/>
            <person name="Cheng X."/>
        </authorList>
    </citation>
    <scope>NUCLEOTIDE SEQUENCE</scope>
    <source>
        <strain evidence="1">HR02</strain>
    </source>
</reference>
<dbReference type="GeneID" id="68349875"/>
<name>A0A9P8SN80_9HYPO</name>
<comment type="caution">
    <text evidence="1">The sequence shown here is derived from an EMBL/GenBank/DDBJ whole genome shotgun (WGS) entry which is preliminary data.</text>
</comment>